<dbReference type="Proteomes" id="UP000541109">
    <property type="component" value="Unassembled WGS sequence"/>
</dbReference>
<keyword evidence="9" id="KW-1185">Reference proteome</keyword>
<dbReference type="Gene3D" id="3.30.930.10">
    <property type="entry name" value="Bira Bifunctional Protein, Domain 2"/>
    <property type="match status" value="1"/>
</dbReference>
<comment type="caution">
    <text evidence="8">The sequence shown here is derived from an EMBL/GenBank/DDBJ whole genome shotgun (WGS) entry which is preliminary data.</text>
</comment>
<accession>A0A839AA35</accession>
<dbReference type="SUPFAM" id="SSF55681">
    <property type="entry name" value="Class II aaRS and biotin synthetases"/>
    <property type="match status" value="1"/>
</dbReference>
<sequence length="255" mass="27349">MIFDGSVRPVPSAPGFRYQAFPSVGSTNAVAMDAARSGDAGKLWVISQEQTAGRARRGRGWSSARGNLYASLLLMEPMPEERLGNLPMVAAIALADAVEAACGVLGLVKLKWPNDLLVDGRKISGILLEALPLSGEQGAIVCGFGVNCAHHPDLGLYPAGDLAMFGYRIAPEHLFAHLAKSVAGRLDQWRENDGFAGIRKDWLARASGIGERITVRYPDREIAGVFLGIEQDGRLRLRLDNGLVEHVSAGDVFFG</sequence>
<dbReference type="AlphaFoldDB" id="A0A839AA35"/>
<dbReference type="GO" id="GO:0004077">
    <property type="term" value="F:biotin--[biotin carboxyl-carrier protein] ligase activity"/>
    <property type="evidence" value="ECO:0007669"/>
    <property type="project" value="UniProtKB-EC"/>
</dbReference>
<keyword evidence="1 8" id="KW-0436">Ligase</keyword>
<dbReference type="InterPro" id="IPR004143">
    <property type="entry name" value="BPL_LPL_catalytic"/>
</dbReference>
<evidence type="ECO:0000313" key="9">
    <source>
        <dbReference type="Proteomes" id="UP000541109"/>
    </source>
</evidence>
<protein>
    <recommendedName>
        <fullName evidence="5">biotin--[biotin carboxyl-carrier protein] ligase</fullName>
        <ecNumber evidence="5">6.3.4.15</ecNumber>
    </recommendedName>
</protein>
<dbReference type="GO" id="GO:0005524">
    <property type="term" value="F:ATP binding"/>
    <property type="evidence" value="ECO:0007669"/>
    <property type="project" value="UniProtKB-KW"/>
</dbReference>
<dbReference type="GO" id="GO:0005737">
    <property type="term" value="C:cytoplasm"/>
    <property type="evidence" value="ECO:0007669"/>
    <property type="project" value="TreeGrafter"/>
</dbReference>
<dbReference type="PANTHER" id="PTHR12835:SF5">
    <property type="entry name" value="BIOTIN--PROTEIN LIGASE"/>
    <property type="match status" value="1"/>
</dbReference>
<dbReference type="SUPFAM" id="SSF50037">
    <property type="entry name" value="C-terminal domain of transcriptional repressors"/>
    <property type="match status" value="1"/>
</dbReference>
<dbReference type="EC" id="6.3.4.15" evidence="5"/>
<dbReference type="InterPro" id="IPR003142">
    <property type="entry name" value="BPL_C"/>
</dbReference>
<evidence type="ECO:0000256" key="3">
    <source>
        <dbReference type="ARBA" id="ARBA00022840"/>
    </source>
</evidence>
<organism evidence="8 9">
    <name type="scientific">Stappia albiluteola</name>
    <dbReference type="NCBI Taxonomy" id="2758565"/>
    <lineage>
        <taxon>Bacteria</taxon>
        <taxon>Pseudomonadati</taxon>
        <taxon>Pseudomonadota</taxon>
        <taxon>Alphaproteobacteria</taxon>
        <taxon>Hyphomicrobiales</taxon>
        <taxon>Stappiaceae</taxon>
        <taxon>Stappia</taxon>
    </lineage>
</organism>
<evidence type="ECO:0000259" key="7">
    <source>
        <dbReference type="PROSITE" id="PS51733"/>
    </source>
</evidence>
<evidence type="ECO:0000256" key="6">
    <source>
        <dbReference type="ARBA" id="ARBA00047846"/>
    </source>
</evidence>
<dbReference type="EMBL" id="JACFXV010000043">
    <property type="protein sequence ID" value="MBA5776510.1"/>
    <property type="molecule type" value="Genomic_DNA"/>
</dbReference>
<dbReference type="InterPro" id="IPR004408">
    <property type="entry name" value="Biotin_CoA_COase_ligase"/>
</dbReference>
<gene>
    <name evidence="8" type="ORF">H2509_05160</name>
</gene>
<reference evidence="8 9" key="1">
    <citation type="submission" date="2020-07" db="EMBL/GenBank/DDBJ databases">
        <title>Stappia sp., F7233, whole genome shotgun sequencing project.</title>
        <authorList>
            <person name="Jiang S."/>
            <person name="Liu Z.W."/>
            <person name="Du Z.J."/>
        </authorList>
    </citation>
    <scope>NUCLEOTIDE SEQUENCE [LARGE SCALE GENOMIC DNA]</scope>
    <source>
        <strain evidence="8 9">F7233</strain>
    </source>
</reference>
<dbReference type="Pfam" id="PF02237">
    <property type="entry name" value="BPL_C"/>
    <property type="match status" value="1"/>
</dbReference>
<feature type="domain" description="BPL/LPL catalytic" evidence="7">
    <location>
        <begin position="10"/>
        <end position="190"/>
    </location>
</feature>
<dbReference type="Gene3D" id="2.30.30.100">
    <property type="match status" value="1"/>
</dbReference>
<keyword evidence="3" id="KW-0067">ATP-binding</keyword>
<keyword evidence="2" id="KW-0547">Nucleotide-binding</keyword>
<name>A0A839AA35_9HYPH</name>
<evidence type="ECO:0000256" key="1">
    <source>
        <dbReference type="ARBA" id="ARBA00022598"/>
    </source>
</evidence>
<keyword evidence="4" id="KW-0092">Biotin</keyword>
<dbReference type="InterPro" id="IPR045864">
    <property type="entry name" value="aa-tRNA-synth_II/BPL/LPL"/>
</dbReference>
<dbReference type="PANTHER" id="PTHR12835">
    <property type="entry name" value="BIOTIN PROTEIN LIGASE"/>
    <property type="match status" value="1"/>
</dbReference>
<dbReference type="PROSITE" id="PS51733">
    <property type="entry name" value="BPL_LPL_CATALYTIC"/>
    <property type="match status" value="1"/>
</dbReference>
<dbReference type="NCBIfam" id="TIGR00121">
    <property type="entry name" value="birA_ligase"/>
    <property type="match status" value="1"/>
</dbReference>
<dbReference type="CDD" id="cd16442">
    <property type="entry name" value="BPL"/>
    <property type="match status" value="1"/>
</dbReference>
<dbReference type="Pfam" id="PF03099">
    <property type="entry name" value="BPL_LplA_LipB"/>
    <property type="match status" value="1"/>
</dbReference>
<evidence type="ECO:0000256" key="5">
    <source>
        <dbReference type="ARBA" id="ARBA00024227"/>
    </source>
</evidence>
<comment type="catalytic activity">
    <reaction evidence="6">
        <text>biotin + L-lysyl-[protein] + ATP = N(6)-biotinyl-L-lysyl-[protein] + AMP + diphosphate + H(+)</text>
        <dbReference type="Rhea" id="RHEA:11756"/>
        <dbReference type="Rhea" id="RHEA-COMP:9752"/>
        <dbReference type="Rhea" id="RHEA-COMP:10505"/>
        <dbReference type="ChEBI" id="CHEBI:15378"/>
        <dbReference type="ChEBI" id="CHEBI:29969"/>
        <dbReference type="ChEBI" id="CHEBI:30616"/>
        <dbReference type="ChEBI" id="CHEBI:33019"/>
        <dbReference type="ChEBI" id="CHEBI:57586"/>
        <dbReference type="ChEBI" id="CHEBI:83144"/>
        <dbReference type="ChEBI" id="CHEBI:456215"/>
        <dbReference type="EC" id="6.3.4.15"/>
    </reaction>
</comment>
<evidence type="ECO:0000256" key="4">
    <source>
        <dbReference type="ARBA" id="ARBA00023267"/>
    </source>
</evidence>
<dbReference type="InterPro" id="IPR008988">
    <property type="entry name" value="Transcriptional_repressor_C"/>
</dbReference>
<evidence type="ECO:0000313" key="8">
    <source>
        <dbReference type="EMBL" id="MBA5776510.1"/>
    </source>
</evidence>
<proteinExistence type="predicted"/>
<evidence type="ECO:0000256" key="2">
    <source>
        <dbReference type="ARBA" id="ARBA00022741"/>
    </source>
</evidence>